<dbReference type="InterPro" id="IPR022947">
    <property type="entry name" value="Ribosomal_eL18_arc"/>
</dbReference>
<evidence type="ECO:0000256" key="3">
    <source>
        <dbReference type="HAMAP-Rule" id="MF_00329"/>
    </source>
</evidence>
<organism evidence="5 6">
    <name type="scientific">Conexivisphaera calida</name>
    <dbReference type="NCBI Taxonomy" id="1874277"/>
    <lineage>
        <taxon>Archaea</taxon>
        <taxon>Nitrososphaerota</taxon>
        <taxon>Conexivisphaeria</taxon>
        <taxon>Conexivisphaerales</taxon>
        <taxon>Conexivisphaeraceae</taxon>
        <taxon>Conexivisphaera</taxon>
    </lineage>
</organism>
<dbReference type="InterPro" id="IPR021131">
    <property type="entry name" value="Ribosomal_uL15/eL18"/>
</dbReference>
<evidence type="ECO:0000256" key="1">
    <source>
        <dbReference type="ARBA" id="ARBA00022980"/>
    </source>
</evidence>
<dbReference type="GO" id="GO:1990904">
    <property type="term" value="C:ribonucleoprotein complex"/>
    <property type="evidence" value="ECO:0007669"/>
    <property type="project" value="UniProtKB-KW"/>
</dbReference>
<dbReference type="OrthoDB" id="11309at2157"/>
<name>A0A4P2VC73_9ARCH</name>
<protein>
    <recommendedName>
        <fullName evidence="3">Large ribosomal subunit protein eL18</fullName>
    </recommendedName>
</protein>
<dbReference type="GeneID" id="55584164"/>
<dbReference type="Proteomes" id="UP000509448">
    <property type="component" value="Chromosome"/>
</dbReference>
<evidence type="ECO:0000256" key="2">
    <source>
        <dbReference type="ARBA" id="ARBA00023274"/>
    </source>
</evidence>
<dbReference type="RefSeq" id="WP_174448046.1">
    <property type="nucleotide sequence ID" value="NZ_AP018732.1"/>
</dbReference>
<proteinExistence type="inferred from homology"/>
<dbReference type="EMBL" id="AP018732">
    <property type="protein sequence ID" value="BBE41737.1"/>
    <property type="molecule type" value="Genomic_DNA"/>
</dbReference>
<keyword evidence="1 3" id="KW-0689">Ribosomal protein</keyword>
<dbReference type="GO" id="GO:0003735">
    <property type="term" value="F:structural constituent of ribosome"/>
    <property type="evidence" value="ECO:0007669"/>
    <property type="project" value="InterPro"/>
</dbReference>
<dbReference type="InterPro" id="IPR001196">
    <property type="entry name" value="Ribosomal_uL15_CS"/>
</dbReference>
<evidence type="ECO:0000259" key="4">
    <source>
        <dbReference type="Pfam" id="PF00828"/>
    </source>
</evidence>
<gene>
    <name evidence="3" type="primary">rpl18e</name>
    <name evidence="5" type="ORF">NAS2_0346</name>
</gene>
<feature type="domain" description="Large ribosomal subunit protein uL15/eL18" evidence="4">
    <location>
        <begin position="47"/>
        <end position="96"/>
    </location>
</feature>
<dbReference type="GO" id="GO:0005840">
    <property type="term" value="C:ribosome"/>
    <property type="evidence" value="ECO:0007669"/>
    <property type="project" value="UniProtKB-KW"/>
</dbReference>
<accession>A0A4P2VC73</accession>
<dbReference type="HAMAP" id="MF_00329">
    <property type="entry name" value="Ribosomal_eL18"/>
    <property type="match status" value="1"/>
</dbReference>
<dbReference type="GO" id="GO:0006412">
    <property type="term" value="P:translation"/>
    <property type="evidence" value="ECO:0007669"/>
    <property type="project" value="UniProtKB-UniRule"/>
</dbReference>
<dbReference type="Gene3D" id="3.100.10.10">
    <property type="match status" value="1"/>
</dbReference>
<evidence type="ECO:0000313" key="5">
    <source>
        <dbReference type="EMBL" id="BBE41737.1"/>
    </source>
</evidence>
<reference evidence="5 6" key="1">
    <citation type="journal article" date="2019" name="ISME J.">
        <title>Isolation and characterization of a thermophilic sulfur- and iron-reducing thaumarchaeote from a terrestrial acidic hot spring.</title>
        <authorList>
            <person name="Kato S."/>
            <person name="Itoh T."/>
            <person name="Yuki M."/>
            <person name="Nagamori M."/>
            <person name="Ohnishi M."/>
            <person name="Uematsu K."/>
            <person name="Suzuki K."/>
            <person name="Takashina T."/>
            <person name="Ohkuma M."/>
        </authorList>
    </citation>
    <scope>NUCLEOTIDE SEQUENCE [LARGE SCALE GENOMIC DNA]</scope>
    <source>
        <strain evidence="5 6">NAS-02</strain>
    </source>
</reference>
<comment type="similarity">
    <text evidence="3">Belongs to the eukaryotic ribosomal protein eL18 family.</text>
</comment>
<keyword evidence="6" id="KW-1185">Reference proteome</keyword>
<dbReference type="KEGG" id="ccai:NAS2_0346"/>
<dbReference type="InterPro" id="IPR036227">
    <property type="entry name" value="Ribosomal_uL15/eL18_sf"/>
</dbReference>
<evidence type="ECO:0000313" key="6">
    <source>
        <dbReference type="Proteomes" id="UP000509448"/>
    </source>
</evidence>
<dbReference type="NCBIfam" id="NF003079">
    <property type="entry name" value="PRK04005.1"/>
    <property type="match status" value="1"/>
</dbReference>
<keyword evidence="2 3" id="KW-0687">Ribonucleoprotein</keyword>
<dbReference type="PROSITE" id="PS00475">
    <property type="entry name" value="RIBOSOMAL_L15"/>
    <property type="match status" value="1"/>
</dbReference>
<dbReference type="SUPFAM" id="SSF52080">
    <property type="entry name" value="Ribosomal proteins L15p and L18e"/>
    <property type="match status" value="1"/>
</dbReference>
<sequence length="117" mass="12400">MNSNLKLSAEKALRKAYRETERPIWRALREAIEGASRSRLTRVNVGKINRLASDGDIVVVPGKVLGAGSVDKKLIVGALAFSAEARSKIRSAGGEALSIAELVRAHPDAKGVKLIGG</sequence>
<dbReference type="Pfam" id="PF00828">
    <property type="entry name" value="Ribosomal_L27A"/>
    <property type="match status" value="1"/>
</dbReference>
<dbReference type="AlphaFoldDB" id="A0A4P2VC73"/>